<gene>
    <name evidence="2" type="ORF">ADEAN_000742200</name>
</gene>
<dbReference type="AlphaFoldDB" id="A0A7G2CKH4"/>
<reference evidence="2 3" key="1">
    <citation type="submission" date="2020-08" db="EMBL/GenBank/DDBJ databases">
        <authorList>
            <person name="Newling K."/>
            <person name="Davey J."/>
            <person name="Forrester S."/>
        </authorList>
    </citation>
    <scope>NUCLEOTIDE SEQUENCE [LARGE SCALE GENOMIC DNA]</scope>
    <source>
        <strain evidence="3">Crithidia deanei Carvalho (ATCC PRA-265)</strain>
    </source>
</reference>
<evidence type="ECO:0000313" key="3">
    <source>
        <dbReference type="Proteomes" id="UP000515908"/>
    </source>
</evidence>
<dbReference type="VEuPathDB" id="TriTrypDB:ADEAN_000742200"/>
<organism evidence="2 3">
    <name type="scientific">Angomonas deanei</name>
    <dbReference type="NCBI Taxonomy" id="59799"/>
    <lineage>
        <taxon>Eukaryota</taxon>
        <taxon>Discoba</taxon>
        <taxon>Euglenozoa</taxon>
        <taxon>Kinetoplastea</taxon>
        <taxon>Metakinetoplastina</taxon>
        <taxon>Trypanosomatida</taxon>
        <taxon>Trypanosomatidae</taxon>
        <taxon>Strigomonadinae</taxon>
        <taxon>Angomonas</taxon>
    </lineage>
</organism>
<evidence type="ECO:0000256" key="1">
    <source>
        <dbReference type="SAM" id="MobiDB-lite"/>
    </source>
</evidence>
<dbReference type="EMBL" id="LR877159">
    <property type="protein sequence ID" value="CAD2219909.1"/>
    <property type="molecule type" value="Genomic_DNA"/>
</dbReference>
<feature type="compositionally biased region" description="Low complexity" evidence="1">
    <location>
        <begin position="572"/>
        <end position="588"/>
    </location>
</feature>
<feature type="region of interest" description="Disordered" evidence="1">
    <location>
        <begin position="546"/>
        <end position="610"/>
    </location>
</feature>
<name>A0A7G2CKH4_9TRYP</name>
<feature type="compositionally biased region" description="Low complexity" evidence="1">
    <location>
        <begin position="394"/>
        <end position="410"/>
    </location>
</feature>
<feature type="region of interest" description="Disordered" evidence="1">
    <location>
        <begin position="386"/>
        <end position="433"/>
    </location>
</feature>
<proteinExistence type="predicted"/>
<protein>
    <submittedName>
        <fullName evidence="2">Uncharacterized protein</fullName>
    </submittedName>
</protein>
<keyword evidence="3" id="KW-1185">Reference proteome</keyword>
<sequence length="689" mass="76834">MQPSAAPYPQTMADAMLSLVEEQYKKLLYVHACSLVTIAETMAQEWQTMYQPAPRRPVASPRTPVAPLCAKEDSTASPRGQSTMGKLRSLFQPIKFMDEEKDNDVCSIHPERMKQAIWREDWEMDLESAHRRQLLQNYSGPSAMSLLFSLYVTQERDDAQRRKRGELPQGEVNSSMLVELYFNHKIRHHQRAVESILFDFTYLILVGIPAMRMLETHSRRLICMTRDLFIREQIELFVTTSPKYTKTARRAHRKELMLAPFRVAKWGWGDKPLPDTTKAIINNMGVDFKEKPSELPRAPTSPSTSSPRNVVFSVIEVGPAPSAAVAPTSSEEVSRPKGFLSRPLLERRGTPLSIQHSFVSGDSIHSSEVNIPKKNDTVHSHIKSHIKHLRSKSKSSTTSETTSVVRENSSGDYGRNLSVTEESRDFSRASAGSPLSLSKETTVVVESVPVAVKEEDAVVAIPQEKEAEAETPEVPEVVAPITEEVATAAVPAAVAAPEAAATLKGVKGRNKRERLHINGYYGRPPTQGTNLYKEMVREPSVSMLVHKKKTDEEPPATEPMLKPGRARRLSERSATSSRSTSRSMSNSNPTLPGRRRSSSSSTSGVLPPIPRIYRKYDTELDPHKDTYMSYSRVVKKGDGVNPPTLRARERMIPAKVQPVKGYVPPEPKSPKVEDIVGLDELVGNAKFDK</sequence>
<accession>A0A7G2CKH4</accession>
<evidence type="ECO:0000313" key="2">
    <source>
        <dbReference type="EMBL" id="CAD2219909.1"/>
    </source>
</evidence>
<dbReference type="Proteomes" id="UP000515908">
    <property type="component" value="Chromosome 15"/>
</dbReference>
<dbReference type="OrthoDB" id="266000at2759"/>